<dbReference type="Proteomes" id="UP000002772">
    <property type="component" value="Unassembled WGS sequence"/>
</dbReference>
<dbReference type="Gene3D" id="2.60.40.1120">
    <property type="entry name" value="Carboxypeptidase-like, regulatory domain"/>
    <property type="match status" value="1"/>
</dbReference>
<reference evidence="3" key="1">
    <citation type="journal article" date="2011" name="Stand. Genomic Sci.">
        <title>Non-contiguous finished genome sequence of the opportunistic oral pathogen Prevotella multisaccharivorax type strain (PPPA20).</title>
        <authorList>
            <person name="Pati A."/>
            <person name="Gronow S."/>
            <person name="Lu M."/>
            <person name="Lapidus A."/>
            <person name="Nolan M."/>
            <person name="Lucas S."/>
            <person name="Hammon N."/>
            <person name="Deshpande S."/>
            <person name="Cheng J.F."/>
            <person name="Tapia R."/>
            <person name="Han C."/>
            <person name="Goodwin L."/>
            <person name="Pitluck S."/>
            <person name="Liolios K."/>
            <person name="Pagani I."/>
            <person name="Mavromatis K."/>
            <person name="Mikhailova N."/>
            <person name="Huntemann M."/>
            <person name="Chen A."/>
            <person name="Palaniappan K."/>
            <person name="Land M."/>
            <person name="Hauser L."/>
            <person name="Detter J.C."/>
            <person name="Brambilla E.M."/>
            <person name="Rohde M."/>
            <person name="Goker M."/>
            <person name="Woyke T."/>
            <person name="Bristow J."/>
            <person name="Eisen J.A."/>
            <person name="Markowitz V."/>
            <person name="Hugenholtz P."/>
            <person name="Kyrpides N.C."/>
            <person name="Klenk H.P."/>
            <person name="Ivanova N."/>
        </authorList>
    </citation>
    <scope>NUCLEOTIDE SEQUENCE [LARGE SCALE GENOMIC DNA]</scope>
    <source>
        <strain evidence="3">DSM 17128</strain>
    </source>
</reference>
<keyword evidence="1" id="KW-0732">Signal</keyword>
<dbReference type="eggNOG" id="ENOG502ZCDH">
    <property type="taxonomic scope" value="Bacteria"/>
</dbReference>
<dbReference type="OrthoDB" id="642123at2"/>
<dbReference type="Gene3D" id="2.60.40.2060">
    <property type="match status" value="1"/>
</dbReference>
<evidence type="ECO:0000313" key="3">
    <source>
        <dbReference type="Proteomes" id="UP000002772"/>
    </source>
</evidence>
<organism evidence="2 3">
    <name type="scientific">Hallella multisaccharivorax DSM 17128</name>
    <dbReference type="NCBI Taxonomy" id="688246"/>
    <lineage>
        <taxon>Bacteria</taxon>
        <taxon>Pseudomonadati</taxon>
        <taxon>Bacteroidota</taxon>
        <taxon>Bacteroidia</taxon>
        <taxon>Bacteroidales</taxon>
        <taxon>Prevotellaceae</taxon>
        <taxon>Hallella</taxon>
    </lineage>
</organism>
<evidence type="ECO:0000313" key="2">
    <source>
        <dbReference type="EMBL" id="EGN56473.1"/>
    </source>
</evidence>
<keyword evidence="3" id="KW-1185">Reference proteome</keyword>
<gene>
    <name evidence="2" type="ORF">Premu_1032</name>
</gene>
<name>F8N835_9BACT</name>
<dbReference type="HOGENOM" id="CLU_089648_0_0_10"/>
<evidence type="ECO:0008006" key="4">
    <source>
        <dbReference type="Google" id="ProtNLM"/>
    </source>
</evidence>
<proteinExistence type="predicted"/>
<protein>
    <recommendedName>
        <fullName evidence="4">DUF3823 domain-containing protein</fullName>
    </recommendedName>
</protein>
<feature type="chain" id="PRO_5003375831" description="DUF3823 domain-containing protein" evidence="1">
    <location>
        <begin position="23"/>
        <end position="217"/>
    </location>
</feature>
<dbReference type="PROSITE" id="PS51257">
    <property type="entry name" value="PROKAR_LIPOPROTEIN"/>
    <property type="match status" value="1"/>
</dbReference>
<dbReference type="EMBL" id="GL945017">
    <property type="protein sequence ID" value="EGN56473.1"/>
    <property type="molecule type" value="Genomic_DNA"/>
</dbReference>
<feature type="signal peptide" evidence="1">
    <location>
        <begin position="1"/>
        <end position="22"/>
    </location>
</feature>
<dbReference type="STRING" id="688246.Premu_1032"/>
<accession>F8N835</accession>
<evidence type="ECO:0000256" key="1">
    <source>
        <dbReference type="SAM" id="SignalP"/>
    </source>
</evidence>
<sequence>MKKIFFMIAACLAVFSSCSVDNYDEPNASLFGGIYDAETQELVPTESPNGARVQIYQGDSKQPTNFWCKPDGSFENTRVFAGKYRITVQGPFVASSVSEQQIDIPASNVKIAVEPYLRITAEAALNGSTLDVDYTVRQSKESVGKVSQVQILYGNTIGLSVTASKKRLTVNTSEQPVGETHHVSIADIDTSEPVYVRVAARTSETSYYNYSALQKVK</sequence>
<dbReference type="AlphaFoldDB" id="F8N835"/>
<dbReference type="RefSeq" id="WP_007573603.1">
    <property type="nucleotide sequence ID" value="NZ_BPTS01000001.1"/>
</dbReference>